<dbReference type="RefSeq" id="XP_005647459.1">
    <property type="nucleotide sequence ID" value="XM_005647402.1"/>
</dbReference>
<feature type="compositionally biased region" description="Gly residues" evidence="10">
    <location>
        <begin position="73"/>
        <end position="87"/>
    </location>
</feature>
<dbReference type="OrthoDB" id="205639at2759"/>
<gene>
    <name evidence="12" type="ORF">COCSUDRAFT_66452</name>
</gene>
<keyword evidence="8 11" id="KW-1133">Transmembrane helix</keyword>
<accession>I0YWZ6</accession>
<evidence type="ECO:0000256" key="7">
    <source>
        <dbReference type="ARBA" id="ARBA00022946"/>
    </source>
</evidence>
<evidence type="ECO:0000256" key="3">
    <source>
        <dbReference type="ARBA" id="ARBA00010793"/>
    </source>
</evidence>
<dbReference type="GO" id="GO:0016020">
    <property type="term" value="C:membrane"/>
    <property type="evidence" value="ECO:0007669"/>
    <property type="project" value="UniProtKB-SubCell"/>
</dbReference>
<dbReference type="GeneID" id="17040902"/>
<evidence type="ECO:0000256" key="9">
    <source>
        <dbReference type="ARBA" id="ARBA00023136"/>
    </source>
</evidence>
<evidence type="ECO:0000256" key="5">
    <source>
        <dbReference type="ARBA" id="ARBA00022640"/>
    </source>
</evidence>
<dbReference type="GO" id="GO:0009507">
    <property type="term" value="C:chloroplast"/>
    <property type="evidence" value="ECO:0007669"/>
    <property type="project" value="UniProtKB-SubCell"/>
</dbReference>
<name>I0YWZ6_COCSC</name>
<dbReference type="AlphaFoldDB" id="I0YWZ6"/>
<evidence type="ECO:0000256" key="11">
    <source>
        <dbReference type="SAM" id="Phobius"/>
    </source>
</evidence>
<dbReference type="PANTHER" id="PTHR31620:SF2">
    <property type="entry name" value="PROTEIN RETICULATA-RELATED 5, CHLOROPLASTIC"/>
    <property type="match status" value="1"/>
</dbReference>
<keyword evidence="4" id="KW-0150">Chloroplast</keyword>
<comment type="subcellular location">
    <subcellularLocation>
        <location evidence="1">Membrane</location>
        <topology evidence="1">Multi-pass membrane protein</topology>
    </subcellularLocation>
    <subcellularLocation>
        <location evidence="2">Plastid</location>
        <location evidence="2">Chloroplast</location>
    </subcellularLocation>
</comment>
<organism evidence="12 13">
    <name type="scientific">Coccomyxa subellipsoidea (strain C-169)</name>
    <name type="common">Green microalga</name>
    <dbReference type="NCBI Taxonomy" id="574566"/>
    <lineage>
        <taxon>Eukaryota</taxon>
        <taxon>Viridiplantae</taxon>
        <taxon>Chlorophyta</taxon>
        <taxon>core chlorophytes</taxon>
        <taxon>Trebouxiophyceae</taxon>
        <taxon>Trebouxiophyceae incertae sedis</taxon>
        <taxon>Coccomyxaceae</taxon>
        <taxon>Coccomyxa</taxon>
        <taxon>Coccomyxa subellipsoidea</taxon>
    </lineage>
</organism>
<dbReference type="Proteomes" id="UP000007264">
    <property type="component" value="Unassembled WGS sequence"/>
</dbReference>
<proteinExistence type="inferred from homology"/>
<reference evidence="12 13" key="1">
    <citation type="journal article" date="2012" name="Genome Biol.">
        <title>The genome of the polar eukaryotic microalga coccomyxa subellipsoidea reveals traits of cold adaptation.</title>
        <authorList>
            <person name="Blanc G."/>
            <person name="Agarkova I."/>
            <person name="Grimwood J."/>
            <person name="Kuo A."/>
            <person name="Brueggeman A."/>
            <person name="Dunigan D."/>
            <person name="Gurnon J."/>
            <person name="Ladunga I."/>
            <person name="Lindquist E."/>
            <person name="Lucas S."/>
            <person name="Pangilinan J."/>
            <person name="Proschold T."/>
            <person name="Salamov A."/>
            <person name="Schmutz J."/>
            <person name="Weeks D."/>
            <person name="Yamada T."/>
            <person name="Claverie J.M."/>
            <person name="Grigoriev I."/>
            <person name="Van Etten J."/>
            <person name="Lomsadze A."/>
            <person name="Borodovsky M."/>
        </authorList>
    </citation>
    <scope>NUCLEOTIDE SEQUENCE [LARGE SCALE GENOMIC DNA]</scope>
    <source>
        <strain evidence="12 13">C-169</strain>
    </source>
</reference>
<evidence type="ECO:0000313" key="12">
    <source>
        <dbReference type="EMBL" id="EIE22915.1"/>
    </source>
</evidence>
<keyword evidence="5" id="KW-0934">Plastid</keyword>
<dbReference type="PANTHER" id="PTHR31620">
    <property type="entry name" value="PROTEIN RETICULATA-RELATED 2, CHLOROPLASTIC-RELATED"/>
    <property type="match status" value="1"/>
</dbReference>
<feature type="compositionally biased region" description="Acidic residues" evidence="10">
    <location>
        <begin position="95"/>
        <end position="105"/>
    </location>
</feature>
<evidence type="ECO:0000256" key="6">
    <source>
        <dbReference type="ARBA" id="ARBA00022692"/>
    </source>
</evidence>
<feature type="region of interest" description="Disordered" evidence="10">
    <location>
        <begin position="70"/>
        <end position="105"/>
    </location>
</feature>
<keyword evidence="9 11" id="KW-0472">Membrane</keyword>
<dbReference type="eggNOG" id="ENOG502QQX6">
    <property type="taxonomic scope" value="Eukaryota"/>
</dbReference>
<dbReference type="EMBL" id="AGSI01000009">
    <property type="protein sequence ID" value="EIE22915.1"/>
    <property type="molecule type" value="Genomic_DNA"/>
</dbReference>
<protein>
    <submittedName>
        <fullName evidence="12">Uncharacterized protein</fullName>
    </submittedName>
</protein>
<evidence type="ECO:0000256" key="2">
    <source>
        <dbReference type="ARBA" id="ARBA00004229"/>
    </source>
</evidence>
<sequence length="396" mass="42599">MLSGRCTSLSFDRCSEAKCAGARALTRGVIRPEIRSKCASSHGFPSLKNLSVPSNTRRSVSLVARSSSAVVDSGGGSTTGGGSGGGVEARRVAEEEPDDDSGQDTDEILAQADTSFERLPKDLQDALARGAMSAAELRQWLALAATPLLGPLCTLWPAFRDRVLGNPRFLLVLAVEEVIGCTAKTIAEYRVRKEDFWKEIDFVMSDLSLEIIGDFAIVWLLSPKKVFTAAPTSAIGRITSKLPGHALQIGSFSLAQRLGTMLLRGTQFFGVGCLASCLGHSLTIFLVNRKKKAVLVLREADKADAKKEGRLALLPVDEDPVKELAPVWDNSVAWGGFMATSANLRYQLVNGIEDRILATLVPNKVLNNALTVVMRFGNTCLGSAHWIWTAQKAGLQ</sequence>
<dbReference type="Pfam" id="PF11891">
    <property type="entry name" value="RETICULATA-like"/>
    <property type="match status" value="1"/>
</dbReference>
<evidence type="ECO:0000256" key="1">
    <source>
        <dbReference type="ARBA" id="ARBA00004141"/>
    </source>
</evidence>
<keyword evidence="6 11" id="KW-0812">Transmembrane</keyword>
<evidence type="ECO:0000256" key="4">
    <source>
        <dbReference type="ARBA" id="ARBA00022528"/>
    </source>
</evidence>
<keyword evidence="13" id="KW-1185">Reference proteome</keyword>
<comment type="similarity">
    <text evidence="3">Belongs to the RETICULATA family.</text>
</comment>
<keyword evidence="7" id="KW-0809">Transit peptide</keyword>
<evidence type="ECO:0000256" key="10">
    <source>
        <dbReference type="SAM" id="MobiDB-lite"/>
    </source>
</evidence>
<evidence type="ECO:0000313" key="13">
    <source>
        <dbReference type="Proteomes" id="UP000007264"/>
    </source>
</evidence>
<feature type="transmembrane region" description="Helical" evidence="11">
    <location>
        <begin position="268"/>
        <end position="288"/>
    </location>
</feature>
<dbReference type="InterPro" id="IPR021825">
    <property type="entry name" value="RETICULATA-related"/>
</dbReference>
<dbReference type="KEGG" id="csl:COCSUDRAFT_66452"/>
<comment type="caution">
    <text evidence="12">The sequence shown here is derived from an EMBL/GenBank/DDBJ whole genome shotgun (WGS) entry which is preliminary data.</text>
</comment>
<evidence type="ECO:0000256" key="8">
    <source>
        <dbReference type="ARBA" id="ARBA00022989"/>
    </source>
</evidence>